<accession>A0AAU9PGR5</accession>
<evidence type="ECO:0000313" key="1">
    <source>
        <dbReference type="EMBL" id="CAH1449098.1"/>
    </source>
</evidence>
<dbReference type="EMBL" id="CAKMRJ010005634">
    <property type="protein sequence ID" value="CAH1449098.1"/>
    <property type="molecule type" value="Genomic_DNA"/>
</dbReference>
<sequence>MWIEASPVIILLGSSMFLRCHLPFSPDLPGTNGGWKSKFCWVNANILFLPLTLGTLLKLDDSVSLPYDLFKNVSSFSHMCIRGYFFPEIVLALCHMNIILKARNQLPMLSVLHPDGNTSSFNLVTYLSGDITPKSIMLEGVIPDKEVGNIFHISGSPLSLPGFGSDVFSLEQLLVDSSSPPEVTPLPHVPSNAGVGSSIDSYLSRKCKCTLTIHKFEDFQHEVSGASIPSSSEPADYHAHVAVEGCADCHPFKEELDDACRSMTRSKKIISISVVNLRAADSMKLDGEEFLMKACSMYVELVEQHRTANDRVVVLENQRALMEANYERRLWDNEVLRAQFSAKLS</sequence>
<keyword evidence="2" id="KW-1185">Reference proteome</keyword>
<proteinExistence type="predicted"/>
<organism evidence="1 2">
    <name type="scientific">Lactuca virosa</name>
    <dbReference type="NCBI Taxonomy" id="75947"/>
    <lineage>
        <taxon>Eukaryota</taxon>
        <taxon>Viridiplantae</taxon>
        <taxon>Streptophyta</taxon>
        <taxon>Embryophyta</taxon>
        <taxon>Tracheophyta</taxon>
        <taxon>Spermatophyta</taxon>
        <taxon>Magnoliopsida</taxon>
        <taxon>eudicotyledons</taxon>
        <taxon>Gunneridae</taxon>
        <taxon>Pentapetalae</taxon>
        <taxon>asterids</taxon>
        <taxon>campanulids</taxon>
        <taxon>Asterales</taxon>
        <taxon>Asteraceae</taxon>
        <taxon>Cichorioideae</taxon>
        <taxon>Cichorieae</taxon>
        <taxon>Lactucinae</taxon>
        <taxon>Lactuca</taxon>
    </lineage>
</organism>
<gene>
    <name evidence="1" type="ORF">LVIROSA_LOCUS34603</name>
</gene>
<comment type="caution">
    <text evidence="1">The sequence shown here is derived from an EMBL/GenBank/DDBJ whole genome shotgun (WGS) entry which is preliminary data.</text>
</comment>
<name>A0AAU9PGR5_9ASTR</name>
<protein>
    <submittedName>
        <fullName evidence="1">Uncharacterized protein</fullName>
    </submittedName>
</protein>
<reference evidence="1 2" key="1">
    <citation type="submission" date="2022-01" db="EMBL/GenBank/DDBJ databases">
        <authorList>
            <person name="Xiong W."/>
            <person name="Schranz E."/>
        </authorList>
    </citation>
    <scope>NUCLEOTIDE SEQUENCE [LARGE SCALE GENOMIC DNA]</scope>
</reference>
<dbReference type="Proteomes" id="UP001157418">
    <property type="component" value="Unassembled WGS sequence"/>
</dbReference>
<evidence type="ECO:0000313" key="2">
    <source>
        <dbReference type="Proteomes" id="UP001157418"/>
    </source>
</evidence>
<dbReference type="AlphaFoldDB" id="A0AAU9PGR5"/>